<gene>
    <name evidence="1" type="ORF">GM50_9235</name>
</gene>
<reference evidence="1" key="1">
    <citation type="submission" date="2014-05" db="EMBL/GenBank/DDBJ databases">
        <title>Key roles for freshwater Actinobacteria revealed by deep metagenomic sequencing.</title>
        <authorList>
            <person name="Ghai R."/>
            <person name="Mizuno C.M."/>
            <person name="Picazo A."/>
            <person name="Camacho A."/>
            <person name="Rodriguez-Valera F."/>
        </authorList>
    </citation>
    <scope>NUCLEOTIDE SEQUENCE</scope>
</reference>
<dbReference type="EMBL" id="JNSK01000027">
    <property type="protein sequence ID" value="KGA18312.1"/>
    <property type="molecule type" value="Genomic_DNA"/>
</dbReference>
<dbReference type="GO" id="GO:0003824">
    <property type="term" value="F:catalytic activity"/>
    <property type="evidence" value="ECO:0007669"/>
    <property type="project" value="InterPro"/>
</dbReference>
<dbReference type="Gene3D" id="3.40.140.10">
    <property type="entry name" value="Cytidine Deaminase, domain 2"/>
    <property type="match status" value="1"/>
</dbReference>
<sequence>MTTFSNAEDQKLLTLASATLKRTGAAQAAALRDNTGRTYVAVNISSPSLTLDACDSVFTVAMASGISGIESVVVVGQKPIKVGVLREFSSSATLFYCADNGEISTL</sequence>
<dbReference type="AlphaFoldDB" id="A0A094Q4J2"/>
<dbReference type="InterPro" id="IPR016193">
    <property type="entry name" value="Cytidine_deaminase-like"/>
</dbReference>
<comment type="caution">
    <text evidence="1">The sequence shown here is derived from an EMBL/GenBank/DDBJ whole genome shotgun (WGS) entry which is preliminary data.</text>
</comment>
<dbReference type="SUPFAM" id="SSF53927">
    <property type="entry name" value="Cytidine deaminase-like"/>
    <property type="match status" value="1"/>
</dbReference>
<evidence type="ECO:0000313" key="1">
    <source>
        <dbReference type="EMBL" id="KGA18312.1"/>
    </source>
</evidence>
<organism evidence="1">
    <name type="scientific">freshwater metagenome</name>
    <dbReference type="NCBI Taxonomy" id="449393"/>
    <lineage>
        <taxon>unclassified sequences</taxon>
        <taxon>metagenomes</taxon>
        <taxon>ecological metagenomes</taxon>
    </lineage>
</organism>
<accession>A0A094Q4J2</accession>
<name>A0A094Q4J2_9ZZZZ</name>
<proteinExistence type="predicted"/>
<evidence type="ECO:0008006" key="2">
    <source>
        <dbReference type="Google" id="ProtNLM"/>
    </source>
</evidence>
<protein>
    <recommendedName>
        <fullName evidence="2">Cytidine deaminase</fullName>
    </recommendedName>
</protein>